<feature type="transmembrane region" description="Helical" evidence="1">
    <location>
        <begin position="106"/>
        <end position="126"/>
    </location>
</feature>
<keyword evidence="2" id="KW-0614">Plasmid</keyword>
<dbReference type="RefSeq" id="WP_089535202.1">
    <property type="nucleotide sequence ID" value="NZ_AP024686.1"/>
</dbReference>
<feature type="transmembrane region" description="Helical" evidence="1">
    <location>
        <begin position="138"/>
        <end position="156"/>
    </location>
</feature>
<feature type="transmembrane region" description="Helical" evidence="1">
    <location>
        <begin position="41"/>
        <end position="59"/>
    </location>
</feature>
<dbReference type="Proteomes" id="UP000825100">
    <property type="component" value="Plasmid WDN19_con2"/>
</dbReference>
<keyword evidence="3" id="KW-1185">Reference proteome</keyword>
<sequence>MLQKITNTVVSVWHDFLNWWNAIPQELMATKLIHHYEVTRFLMSVTSFIAFIWVPYLFIRQCWNQFSVNVQGNLWATIILVNFLVILSISKMLITRKKYTGSLLEALIFFNKLLFLGGMIYAASSLARGTSSRVPNVAVGPDIMLCLCLWVLLYCYSKIIQWLIRLSVNKDIVWIKEFIGATKKFKQDSVWHQYEQHYRPSPSDTNKAEVQFHSSVPVSSLEYYQKMWRERLANEQQTVNSNMLVAFNAGLPYQLVQQAKELDQVGAYSLPTVKLETPWPLKYCFEIRVDYFEYAEIKPTKLPND</sequence>
<feature type="transmembrane region" description="Helical" evidence="1">
    <location>
        <begin position="74"/>
        <end position="94"/>
    </location>
</feature>
<proteinExistence type="predicted"/>
<evidence type="ECO:0000313" key="2">
    <source>
        <dbReference type="EMBL" id="BCX31531.1"/>
    </source>
</evidence>
<name>A0ABM7QWM6_LATCU</name>
<protein>
    <submittedName>
        <fullName evidence="2">Uncharacterized protein</fullName>
    </submittedName>
</protein>
<gene>
    <name evidence="2" type="ORF">LTWDN19_20980</name>
</gene>
<reference evidence="2 3" key="1">
    <citation type="submission" date="2021-05" db="EMBL/GenBank/DDBJ databases">
        <title>Complete Genome Sequence of Latilactobacillus sp. Strain WDN19, a High D-Aspartate-producing Lactic Acid Bacterium Isolated from a Japanese Pickle.</title>
        <authorList>
            <person name="Kajitani K."/>
            <person name="Takahashi S."/>
        </authorList>
    </citation>
    <scope>NUCLEOTIDE SEQUENCE [LARGE SCALE GENOMIC DNA]</scope>
    <source>
        <strain evidence="2 3">WDN19</strain>
        <plasmid evidence="2 3">WDN19_con2</plasmid>
    </source>
</reference>
<evidence type="ECO:0000313" key="3">
    <source>
        <dbReference type="Proteomes" id="UP000825100"/>
    </source>
</evidence>
<dbReference type="EMBL" id="AP024686">
    <property type="protein sequence ID" value="BCX31531.1"/>
    <property type="molecule type" value="Genomic_DNA"/>
</dbReference>
<keyword evidence="1" id="KW-0812">Transmembrane</keyword>
<organism evidence="2 3">
    <name type="scientific">Latilactobacillus curvatus</name>
    <name type="common">Lactobacillus curvatus</name>
    <dbReference type="NCBI Taxonomy" id="28038"/>
    <lineage>
        <taxon>Bacteria</taxon>
        <taxon>Bacillati</taxon>
        <taxon>Bacillota</taxon>
        <taxon>Bacilli</taxon>
        <taxon>Lactobacillales</taxon>
        <taxon>Lactobacillaceae</taxon>
        <taxon>Latilactobacillus</taxon>
    </lineage>
</organism>
<geneLocation type="plasmid" evidence="2 3">
    <name>WDN19_con2</name>
</geneLocation>
<accession>A0ABM7QWM6</accession>
<evidence type="ECO:0000256" key="1">
    <source>
        <dbReference type="SAM" id="Phobius"/>
    </source>
</evidence>
<keyword evidence="1" id="KW-1133">Transmembrane helix</keyword>
<keyword evidence="1" id="KW-0472">Membrane</keyword>